<evidence type="ECO:0000256" key="5">
    <source>
        <dbReference type="ARBA" id="ARBA00022869"/>
    </source>
</evidence>
<proteinExistence type="predicted"/>
<comment type="caution">
    <text evidence="8">The sequence shown here is derived from an EMBL/GenBank/DDBJ whole genome shotgun (WGS) entry which is preliminary data.</text>
</comment>
<evidence type="ECO:0000313" key="8">
    <source>
        <dbReference type="EMBL" id="KAK7077621.1"/>
    </source>
</evidence>
<dbReference type="PANTHER" id="PTHR13723:SF305">
    <property type="entry name" value="PROTEIN MADD-4"/>
    <property type="match status" value="1"/>
</dbReference>
<dbReference type="InterPro" id="IPR036383">
    <property type="entry name" value="TSP1_rpt_sf"/>
</dbReference>
<keyword evidence="9" id="KW-1185">Reference proteome</keyword>
<feature type="compositionally biased region" description="Basic and acidic residues" evidence="6">
    <location>
        <begin position="222"/>
        <end position="232"/>
    </location>
</feature>
<dbReference type="Gene3D" id="2.20.100.10">
    <property type="entry name" value="Thrombospondin type-1 (TSP1) repeat"/>
    <property type="match status" value="6"/>
</dbReference>
<name>A0AAN8X7F3_HALRR</name>
<keyword evidence="3" id="KW-0732">Signal</keyword>
<gene>
    <name evidence="8" type="primary">THSD4</name>
    <name evidence="8" type="ORF">SK128_006798</name>
</gene>
<evidence type="ECO:0000313" key="9">
    <source>
        <dbReference type="Proteomes" id="UP001381693"/>
    </source>
</evidence>
<dbReference type="GO" id="GO:0006508">
    <property type="term" value="P:proteolysis"/>
    <property type="evidence" value="ECO:0007669"/>
    <property type="project" value="TreeGrafter"/>
</dbReference>
<keyword evidence="5" id="KW-0272">Extracellular matrix</keyword>
<dbReference type="EMBL" id="JAXCGZ010008481">
    <property type="protein sequence ID" value="KAK7077621.1"/>
    <property type="molecule type" value="Genomic_DNA"/>
</dbReference>
<evidence type="ECO:0000259" key="7">
    <source>
        <dbReference type="Pfam" id="PF05986"/>
    </source>
</evidence>
<feature type="region of interest" description="Disordered" evidence="6">
    <location>
        <begin position="684"/>
        <end position="755"/>
    </location>
</feature>
<dbReference type="InterPro" id="IPR050439">
    <property type="entry name" value="ADAMTS_ADAMTS-like"/>
</dbReference>
<dbReference type="GO" id="GO:0004222">
    <property type="term" value="F:metalloendopeptidase activity"/>
    <property type="evidence" value="ECO:0007669"/>
    <property type="project" value="TreeGrafter"/>
</dbReference>
<dbReference type="Proteomes" id="UP001381693">
    <property type="component" value="Unassembled WGS sequence"/>
</dbReference>
<dbReference type="InterPro" id="IPR010294">
    <property type="entry name" value="ADAMTS_spacer1"/>
</dbReference>
<feature type="compositionally biased region" description="Basic and acidic residues" evidence="6">
    <location>
        <begin position="203"/>
        <end position="212"/>
    </location>
</feature>
<dbReference type="PROSITE" id="PS50092">
    <property type="entry name" value="TSP1"/>
    <property type="match status" value="6"/>
</dbReference>
<dbReference type="PANTHER" id="PTHR13723">
    <property type="entry name" value="ADAMTS A DISINTEGRIN AND METALLOPROTEASE WITH THROMBOSPONDIN MOTIFS PROTEASE"/>
    <property type="match status" value="1"/>
</dbReference>
<feature type="domain" description="ADAMTS/ADAMTS-like Spacer 1" evidence="7">
    <location>
        <begin position="30"/>
        <end position="141"/>
    </location>
</feature>
<keyword evidence="2" id="KW-0964">Secreted</keyword>
<feature type="region of interest" description="Disordered" evidence="6">
    <location>
        <begin position="147"/>
        <end position="233"/>
    </location>
</feature>
<accession>A0AAN8X7F3</accession>
<dbReference type="GO" id="GO:0005604">
    <property type="term" value="C:basement membrane"/>
    <property type="evidence" value="ECO:0007669"/>
    <property type="project" value="UniProtKB-SubCell"/>
</dbReference>
<evidence type="ECO:0000256" key="4">
    <source>
        <dbReference type="ARBA" id="ARBA00022737"/>
    </source>
</evidence>
<protein>
    <submittedName>
        <fullName evidence="8">Thrombospondin type-1 domain-containing protein 4</fullName>
    </submittedName>
</protein>
<dbReference type="FunFam" id="2.20.100.10:FF:000005">
    <property type="entry name" value="ADAM metallopeptidase with thrombospondin type 1 motif 9"/>
    <property type="match status" value="3"/>
</dbReference>
<dbReference type="SMART" id="SM00209">
    <property type="entry name" value="TSP1"/>
    <property type="match status" value="6"/>
</dbReference>
<evidence type="ECO:0000256" key="1">
    <source>
        <dbReference type="ARBA" id="ARBA00004302"/>
    </source>
</evidence>
<dbReference type="FunFam" id="2.60.120.830:FF:000001">
    <property type="entry name" value="A disintegrin and metalloproteinase with thrombospondin motifs 1"/>
    <property type="match status" value="1"/>
</dbReference>
<sequence>AIGCDGILGSGLLVDACDVCGGDNSTCRVISGVFSRAKMPYGYNVIATLPVGASNITIQHIRPSTNYLALKHQGGDFFLNGNWAVNASGGYQSAGTAFYYYRPERYQGDMVTASGPLQQPVDVMLFYQSTNPGIKYEYRLPVSSSQQRSDMFVVPGSPRRTIRPDNPLNPLVPGGPAARTPPSGPVNDAQSNNNFSNSILASRKREEEEEQKKKKKERKGKKNGEKKKDKLEKRRKRYEWKVVGFSSCTESCGGGTQATRVVCAKKKRGNEVPDKYCSQLPRPVEDTVRCNLRPCPAQWVAEEWGPCSVSCGLGVQTRILTCKMRLSPDQFISAPESSCPQTPSIPRAKVCELAACVSGPTWQVGEWGACSAQCGLGTRHRPVTCNTSRGPIAEHFCDRESKPSNQELCDMGSCATDTWFFSTWEERCSEECGDGVQRRRVHCSGDALDNQVTETSCDPEQRPATTRACTSDRGCGGKWFAGPWGDCSSECGPGRRTRAVVCAEWLRGRWKVTSDGSKCKAIPRPETTEGCTTSCPHQWYTSEWSQCSVSCGGGVQRREVKCLDDRQEPALDCTSAEKPDTRQPCNTQSCHQAQADESTNNSSVKHREPQILPISPNDSLDRKTSGNILYLTNRGRPLEVTSPEVETVNADTRIYYKERDLETPNSGFSRFLDSDDENRDFERSIFDEADNDNAANRVPEWSSRFSEEIEESDDREHEGEGESPTDGSYSIRESRRRPPMSPVKPGRPWRPGLQT</sequence>
<keyword evidence="4" id="KW-0677">Repeat</keyword>
<evidence type="ECO:0000256" key="3">
    <source>
        <dbReference type="ARBA" id="ARBA00022729"/>
    </source>
</evidence>
<dbReference type="Pfam" id="PF19030">
    <property type="entry name" value="TSP1_ADAMTS"/>
    <property type="match status" value="6"/>
</dbReference>
<feature type="region of interest" description="Disordered" evidence="6">
    <location>
        <begin position="574"/>
        <end position="623"/>
    </location>
</feature>
<keyword evidence="5" id="KW-0084">Basement membrane</keyword>
<dbReference type="AlphaFoldDB" id="A0AAN8X7F3"/>
<dbReference type="InterPro" id="IPR000884">
    <property type="entry name" value="TSP1_rpt"/>
</dbReference>
<evidence type="ECO:0000256" key="2">
    <source>
        <dbReference type="ARBA" id="ARBA00022525"/>
    </source>
</evidence>
<feature type="compositionally biased region" description="Polar residues" evidence="6">
    <location>
        <begin position="583"/>
        <end position="603"/>
    </location>
</feature>
<evidence type="ECO:0000256" key="6">
    <source>
        <dbReference type="SAM" id="MobiDB-lite"/>
    </source>
</evidence>
<dbReference type="Gene3D" id="2.60.120.830">
    <property type="match status" value="1"/>
</dbReference>
<feature type="non-terminal residue" evidence="8">
    <location>
        <position position="1"/>
    </location>
</feature>
<feature type="non-terminal residue" evidence="8">
    <location>
        <position position="755"/>
    </location>
</feature>
<reference evidence="8 9" key="1">
    <citation type="submission" date="2023-11" db="EMBL/GenBank/DDBJ databases">
        <title>Halocaridina rubra genome assembly.</title>
        <authorList>
            <person name="Smith C."/>
        </authorList>
    </citation>
    <scope>NUCLEOTIDE SEQUENCE [LARGE SCALE GENOMIC DNA]</scope>
    <source>
        <strain evidence="8">EP-1</strain>
        <tissue evidence="8">Whole</tissue>
    </source>
</reference>
<organism evidence="8 9">
    <name type="scientific">Halocaridina rubra</name>
    <name type="common">Hawaiian red shrimp</name>
    <dbReference type="NCBI Taxonomy" id="373956"/>
    <lineage>
        <taxon>Eukaryota</taxon>
        <taxon>Metazoa</taxon>
        <taxon>Ecdysozoa</taxon>
        <taxon>Arthropoda</taxon>
        <taxon>Crustacea</taxon>
        <taxon>Multicrustacea</taxon>
        <taxon>Malacostraca</taxon>
        <taxon>Eumalacostraca</taxon>
        <taxon>Eucarida</taxon>
        <taxon>Decapoda</taxon>
        <taxon>Pleocyemata</taxon>
        <taxon>Caridea</taxon>
        <taxon>Atyoidea</taxon>
        <taxon>Atyidae</taxon>
        <taxon>Halocaridina</taxon>
    </lineage>
</organism>
<dbReference type="SUPFAM" id="SSF82895">
    <property type="entry name" value="TSP-1 type 1 repeat"/>
    <property type="match status" value="6"/>
</dbReference>
<feature type="compositionally biased region" description="Polar residues" evidence="6">
    <location>
        <begin position="188"/>
        <end position="200"/>
    </location>
</feature>
<comment type="subcellular location">
    <subcellularLocation>
        <location evidence="1">Secreted</location>
        <location evidence="1">Extracellular space</location>
        <location evidence="1">Extracellular matrix</location>
        <location evidence="1">Basement membrane</location>
    </subcellularLocation>
</comment>
<dbReference type="Pfam" id="PF05986">
    <property type="entry name" value="ADAMTS_spacer1"/>
    <property type="match status" value="1"/>
</dbReference>
<dbReference type="GO" id="GO:0030198">
    <property type="term" value="P:extracellular matrix organization"/>
    <property type="evidence" value="ECO:0007669"/>
    <property type="project" value="TreeGrafter"/>
</dbReference>